<comment type="caution">
    <text evidence="3">The sequence shown here is derived from an EMBL/GenBank/DDBJ whole genome shotgun (WGS) entry which is preliminary data.</text>
</comment>
<dbReference type="AlphaFoldDB" id="A0A9D1F4E5"/>
<sequence length="391" mass="45019">MNNDIFSGKTLKTVLEKRGRLEPMDLFYIMKSAAEELARLHQSGKIHGNIKPETVLISAQRWFCYSLPEKNGRLAAGYLPEQNETEKKAVWSRLSESAVLPFQAESDGDNYYTPLEVYVDRNQIGPWSDVYSLCAVMYTALTGQPIPSISEWICGANMKSPSELGIKNVPPYLEDALSMGLCMRRKDRLQNGMELYQMLRDKKKIVSQMSYKHPDQMPISTPSSHISSKKNRPKARRQTEQIRYFGIKRAKKIFRDGLPQIIRIPDKTDVILSNAFQSVVFPQKLVKVRQIILPESVREIQDHAFWQLEAEETIVVPDRTEQIGTDAFRMGESAYIICHRGTRIYEYCQKKHLRTSVDMDDWRNAGLCQYCGGQISFIWKNCKICGRPKDY</sequence>
<feature type="compositionally biased region" description="Basic residues" evidence="1">
    <location>
        <begin position="227"/>
        <end position="236"/>
    </location>
</feature>
<dbReference type="EMBL" id="DVIT01000016">
    <property type="protein sequence ID" value="HIS46837.1"/>
    <property type="molecule type" value="Genomic_DNA"/>
</dbReference>
<evidence type="ECO:0000256" key="1">
    <source>
        <dbReference type="SAM" id="MobiDB-lite"/>
    </source>
</evidence>
<proteinExistence type="predicted"/>
<dbReference type="SUPFAM" id="SSF56112">
    <property type="entry name" value="Protein kinase-like (PK-like)"/>
    <property type="match status" value="1"/>
</dbReference>
<dbReference type="GO" id="GO:0004672">
    <property type="term" value="F:protein kinase activity"/>
    <property type="evidence" value="ECO:0007669"/>
    <property type="project" value="InterPro"/>
</dbReference>
<evidence type="ECO:0000313" key="4">
    <source>
        <dbReference type="Proteomes" id="UP000823927"/>
    </source>
</evidence>
<evidence type="ECO:0000259" key="2">
    <source>
        <dbReference type="PROSITE" id="PS50011"/>
    </source>
</evidence>
<evidence type="ECO:0000313" key="3">
    <source>
        <dbReference type="EMBL" id="HIS46837.1"/>
    </source>
</evidence>
<feature type="domain" description="Protein kinase" evidence="2">
    <location>
        <begin position="1"/>
        <end position="199"/>
    </location>
</feature>
<dbReference type="PROSITE" id="PS50011">
    <property type="entry name" value="PROTEIN_KINASE_DOM"/>
    <property type="match status" value="1"/>
</dbReference>
<protein>
    <recommendedName>
        <fullName evidence="2">Protein kinase domain-containing protein</fullName>
    </recommendedName>
</protein>
<name>A0A9D1F4E5_9FIRM</name>
<gene>
    <name evidence="3" type="ORF">IAB46_04590</name>
</gene>
<dbReference type="GO" id="GO:0005524">
    <property type="term" value="F:ATP binding"/>
    <property type="evidence" value="ECO:0007669"/>
    <property type="project" value="InterPro"/>
</dbReference>
<dbReference type="Proteomes" id="UP000823927">
    <property type="component" value="Unassembled WGS sequence"/>
</dbReference>
<dbReference type="Gene3D" id="3.80.10.10">
    <property type="entry name" value="Ribonuclease Inhibitor"/>
    <property type="match status" value="1"/>
</dbReference>
<reference evidence="3" key="1">
    <citation type="submission" date="2020-10" db="EMBL/GenBank/DDBJ databases">
        <authorList>
            <person name="Gilroy R."/>
        </authorList>
    </citation>
    <scope>NUCLEOTIDE SEQUENCE</scope>
    <source>
        <strain evidence="3">CHK178-757</strain>
    </source>
</reference>
<dbReference type="InterPro" id="IPR032675">
    <property type="entry name" value="LRR_dom_sf"/>
</dbReference>
<reference evidence="3" key="2">
    <citation type="journal article" date="2021" name="PeerJ">
        <title>Extensive microbial diversity within the chicken gut microbiome revealed by metagenomics and culture.</title>
        <authorList>
            <person name="Gilroy R."/>
            <person name="Ravi A."/>
            <person name="Getino M."/>
            <person name="Pursley I."/>
            <person name="Horton D.L."/>
            <person name="Alikhan N.F."/>
            <person name="Baker D."/>
            <person name="Gharbi K."/>
            <person name="Hall N."/>
            <person name="Watson M."/>
            <person name="Adriaenssens E.M."/>
            <person name="Foster-Nyarko E."/>
            <person name="Jarju S."/>
            <person name="Secka A."/>
            <person name="Antonio M."/>
            <person name="Oren A."/>
            <person name="Chaudhuri R.R."/>
            <person name="La Ragione R."/>
            <person name="Hildebrand F."/>
            <person name="Pallen M.J."/>
        </authorList>
    </citation>
    <scope>NUCLEOTIDE SEQUENCE</scope>
    <source>
        <strain evidence="3">CHK178-757</strain>
    </source>
</reference>
<dbReference type="Gene3D" id="1.10.510.10">
    <property type="entry name" value="Transferase(Phosphotransferase) domain 1"/>
    <property type="match status" value="1"/>
</dbReference>
<feature type="region of interest" description="Disordered" evidence="1">
    <location>
        <begin position="213"/>
        <end position="237"/>
    </location>
</feature>
<dbReference type="InterPro" id="IPR000719">
    <property type="entry name" value="Prot_kinase_dom"/>
</dbReference>
<organism evidence="3 4">
    <name type="scientific">Candidatus Scybalocola faecigallinarum</name>
    <dbReference type="NCBI Taxonomy" id="2840941"/>
    <lineage>
        <taxon>Bacteria</taxon>
        <taxon>Bacillati</taxon>
        <taxon>Bacillota</taxon>
        <taxon>Clostridia</taxon>
        <taxon>Lachnospirales</taxon>
        <taxon>Lachnospiraceae</taxon>
        <taxon>Lachnospiraceae incertae sedis</taxon>
        <taxon>Candidatus Scybalocola (ex Gilroy et al. 2021)</taxon>
    </lineage>
</organism>
<accession>A0A9D1F4E5</accession>
<dbReference type="InterPro" id="IPR011009">
    <property type="entry name" value="Kinase-like_dom_sf"/>
</dbReference>